<dbReference type="EMBL" id="FOME01000024">
    <property type="protein sequence ID" value="SFF26057.1"/>
    <property type="molecule type" value="Genomic_DNA"/>
</dbReference>
<dbReference type="EMBL" id="FNVB01000019">
    <property type="protein sequence ID" value="SEG98528.1"/>
    <property type="molecule type" value="Genomic_DNA"/>
</dbReference>
<accession>A0A1H6EL06</accession>
<dbReference type="Proteomes" id="UP000199690">
    <property type="component" value="Unassembled WGS sequence"/>
</dbReference>
<proteinExistence type="predicted"/>
<reference evidence="3 4" key="1">
    <citation type="submission" date="2016-10" db="EMBL/GenBank/DDBJ databases">
        <authorList>
            <person name="Varghese N."/>
            <person name="Submissions S."/>
        </authorList>
    </citation>
    <scope>NUCLEOTIDE SEQUENCE [LARGE SCALE GENOMIC DNA]</scope>
    <source>
        <strain evidence="4">ATCC 20501</strain>
        <strain evidence="2 3">CGMCC 4.3529</strain>
    </source>
</reference>
<gene>
    <name evidence="1" type="ORF">SAMN02982929_07111</name>
    <name evidence="2" type="ORF">SAMN05216506_12410</name>
</gene>
<dbReference type="Proteomes" id="UP000236729">
    <property type="component" value="Unassembled WGS sequence"/>
</dbReference>
<evidence type="ECO:0000313" key="4">
    <source>
        <dbReference type="Proteomes" id="UP000236729"/>
    </source>
</evidence>
<sequence>MGATCTEWARPEPRPFKDVLQLNRLPQQPATGNWGALYLCSYPPDEVIARYLGADFRRVVINGFTCSYESPERDMQILFDVYIGSGTFESWTDISPEAEVVDFNGRRVIVDHGVEDPKSAFRSWIMEIPGAPNEVLVMDYKGMAGIGDVDMIPADAGKADQAMAELGEIYRKATE</sequence>
<organism evidence="1 4">
    <name type="scientific">Saccharopolyspora kobensis</name>
    <dbReference type="NCBI Taxonomy" id="146035"/>
    <lineage>
        <taxon>Bacteria</taxon>
        <taxon>Bacillati</taxon>
        <taxon>Actinomycetota</taxon>
        <taxon>Actinomycetes</taxon>
        <taxon>Pseudonocardiales</taxon>
        <taxon>Pseudonocardiaceae</taxon>
        <taxon>Saccharopolyspora</taxon>
    </lineage>
</organism>
<name>A0A1H6EL06_9PSEU</name>
<evidence type="ECO:0000313" key="1">
    <source>
        <dbReference type="EMBL" id="SEG98528.1"/>
    </source>
</evidence>
<dbReference type="AlphaFoldDB" id="A0A1H6EL06"/>
<accession>A0A1I2HAR4</accession>
<protein>
    <submittedName>
        <fullName evidence="1">Uncharacterized protein</fullName>
    </submittedName>
</protein>
<evidence type="ECO:0000313" key="2">
    <source>
        <dbReference type="EMBL" id="SFF26057.1"/>
    </source>
</evidence>
<keyword evidence="3" id="KW-1185">Reference proteome</keyword>
<evidence type="ECO:0000313" key="3">
    <source>
        <dbReference type="Proteomes" id="UP000199690"/>
    </source>
</evidence>
<reference evidence="1" key="2">
    <citation type="submission" date="2016-10" db="EMBL/GenBank/DDBJ databases">
        <authorList>
            <person name="de Groot N.N."/>
        </authorList>
    </citation>
    <scope>NUCLEOTIDE SEQUENCE [LARGE SCALE GENOMIC DNA]</scope>
    <source>
        <strain evidence="1">ATCC 20501</strain>
    </source>
</reference>